<keyword evidence="1" id="KW-0472">Membrane</keyword>
<feature type="domain" description="Acyltransferase 3" evidence="2">
    <location>
        <begin position="13"/>
        <end position="173"/>
    </location>
</feature>
<keyword evidence="1" id="KW-1133">Transmembrane helix</keyword>
<feature type="transmembrane region" description="Helical" evidence="1">
    <location>
        <begin position="63"/>
        <end position="83"/>
    </location>
</feature>
<name>A0A172QR09_9CORY</name>
<gene>
    <name evidence="3" type="ORF">ccrud_01940</name>
</gene>
<feature type="transmembrane region" description="Helical" evidence="1">
    <location>
        <begin position="153"/>
        <end position="173"/>
    </location>
</feature>
<dbReference type="EMBL" id="CP015622">
    <property type="protein sequence ID" value="ANE03090.1"/>
    <property type="molecule type" value="Genomic_DNA"/>
</dbReference>
<feature type="transmembrane region" description="Helical" evidence="1">
    <location>
        <begin position="38"/>
        <end position="56"/>
    </location>
</feature>
<feature type="transmembrane region" description="Helical" evidence="1">
    <location>
        <begin position="95"/>
        <end position="122"/>
    </location>
</feature>
<accession>A0A172QR09</accession>
<evidence type="ECO:0000256" key="1">
    <source>
        <dbReference type="SAM" id="Phobius"/>
    </source>
</evidence>
<proteinExistence type="predicted"/>
<keyword evidence="4" id="KW-1185">Reference proteome</keyword>
<dbReference type="KEGG" id="ccjz:ccrud_01940"/>
<keyword evidence="1" id="KW-0812">Transmembrane</keyword>
<feature type="transmembrane region" description="Helical" evidence="1">
    <location>
        <begin position="129"/>
        <end position="147"/>
    </location>
</feature>
<dbReference type="InterPro" id="IPR002656">
    <property type="entry name" value="Acyl_transf_3_dom"/>
</dbReference>
<protein>
    <recommendedName>
        <fullName evidence="2">Acyltransferase 3 domain-containing protein</fullName>
    </recommendedName>
</protein>
<dbReference type="Pfam" id="PF01757">
    <property type="entry name" value="Acyl_transf_3"/>
    <property type="match status" value="1"/>
</dbReference>
<evidence type="ECO:0000313" key="4">
    <source>
        <dbReference type="Proteomes" id="UP000076929"/>
    </source>
</evidence>
<dbReference type="Proteomes" id="UP000076929">
    <property type="component" value="Chromosome"/>
</dbReference>
<evidence type="ECO:0000313" key="3">
    <source>
        <dbReference type="EMBL" id="ANE03090.1"/>
    </source>
</evidence>
<sequence>MKILYFFPIWMQFACGAIISLPIATGFASINPGWDNLFTYFIMFQIGAYGRNLITYIADNSNLWWLISTGAVWAGLSGIMLLQGGVFLSPMRIPVSIAGVTMGVVGITLFNKCAPWVGLAWIGKKTLPIYLLHCPLIGVIYGISPAWPENSALIQFMVPLITTIAVVIISLLLEKPLRAIPGIFTAPWRGEGVQTLQSANK</sequence>
<reference evidence="3 4" key="1">
    <citation type="submission" date="2016-05" db="EMBL/GenBank/DDBJ databases">
        <title>Complete genome sequence of Corynebacterium crudilactis, a new Corynebacterium species isolated from raw cow's milk.</title>
        <authorList>
            <person name="Christian R."/>
            <person name="Zimmermann J."/>
            <person name="Lipski A."/>
            <person name="Kalinowski J."/>
        </authorList>
    </citation>
    <scope>NUCLEOTIDE SEQUENCE [LARGE SCALE GENOMIC DNA]</scope>
    <source>
        <strain evidence="3 4">JZ16</strain>
    </source>
</reference>
<organism evidence="3 4">
    <name type="scientific">Corynebacterium crudilactis</name>
    <dbReference type="NCBI Taxonomy" id="1652495"/>
    <lineage>
        <taxon>Bacteria</taxon>
        <taxon>Bacillati</taxon>
        <taxon>Actinomycetota</taxon>
        <taxon>Actinomycetes</taxon>
        <taxon>Mycobacteriales</taxon>
        <taxon>Corynebacteriaceae</taxon>
        <taxon>Corynebacterium</taxon>
    </lineage>
</organism>
<dbReference type="GO" id="GO:0016747">
    <property type="term" value="F:acyltransferase activity, transferring groups other than amino-acyl groups"/>
    <property type="evidence" value="ECO:0007669"/>
    <property type="project" value="InterPro"/>
</dbReference>
<dbReference type="AlphaFoldDB" id="A0A172QR09"/>
<evidence type="ECO:0000259" key="2">
    <source>
        <dbReference type="Pfam" id="PF01757"/>
    </source>
</evidence>